<dbReference type="Pfam" id="PF00623">
    <property type="entry name" value="RNA_pol_Rpb1_2"/>
    <property type="match status" value="1"/>
</dbReference>
<accession>A0A3G3LKQ0</accession>
<feature type="domain" description="RNA polymerase N-terminal" evidence="9">
    <location>
        <begin position="210"/>
        <end position="483"/>
    </location>
</feature>
<dbReference type="InterPro" id="IPR045867">
    <property type="entry name" value="DNA-dir_RpoC_beta_prime"/>
</dbReference>
<dbReference type="InterPro" id="IPR007066">
    <property type="entry name" value="RNA_pol_Rpb1_3"/>
</dbReference>
<feature type="coiled-coil region" evidence="8">
    <location>
        <begin position="257"/>
        <end position="284"/>
    </location>
</feature>
<dbReference type="GeneID" id="38462220"/>
<evidence type="ECO:0000256" key="4">
    <source>
        <dbReference type="ARBA" id="ARBA00022695"/>
    </source>
</evidence>
<name>A0A3G3LKQ0_9EUGL</name>
<dbReference type="Gene3D" id="4.10.860.120">
    <property type="entry name" value="RNA polymerase II, clamp domain"/>
    <property type="match status" value="1"/>
</dbReference>
<dbReference type="SUPFAM" id="SSF64484">
    <property type="entry name" value="beta and beta-prime subunits of DNA dependent RNA-polymerase"/>
    <property type="match status" value="1"/>
</dbReference>
<evidence type="ECO:0000256" key="2">
    <source>
        <dbReference type="ARBA" id="ARBA00022478"/>
    </source>
</evidence>
<evidence type="ECO:0000256" key="3">
    <source>
        <dbReference type="ARBA" id="ARBA00022679"/>
    </source>
</evidence>
<dbReference type="GO" id="GO:0006351">
    <property type="term" value="P:DNA-templated transcription"/>
    <property type="evidence" value="ECO:0007669"/>
    <property type="project" value="InterPro"/>
</dbReference>
<reference evidence="10" key="1">
    <citation type="journal article" date="2018" name="Sci. Rep.">
        <title>Dynamic evolution of inverted repeats in Euglenophyta plastid genomes.</title>
        <authorList>
            <person name="Karnkowska A."/>
            <person name="Bennett M.S."/>
            <person name="Triemer R.E."/>
        </authorList>
    </citation>
    <scope>NUCLEOTIDE SEQUENCE</scope>
</reference>
<keyword evidence="3 7" id="KW-0808">Transferase</keyword>
<evidence type="ECO:0000256" key="1">
    <source>
        <dbReference type="ARBA" id="ARBA00004026"/>
    </source>
</evidence>
<keyword evidence="5 7" id="KW-0804">Transcription</keyword>
<dbReference type="Gene3D" id="1.10.40.90">
    <property type="match status" value="1"/>
</dbReference>
<sequence>MIKKYFQINLASPKKILKWSERSLPNGELVGKITKSDTVDYKTFRPIKDGLFCEKIFGPTKKNECSCKLYKKIKIKAKNANIIICPRCNVQITDSKIRRYRMGYIELALPNIHPLYLNNLPSYISVMLAKPIKEVKKIVSTESYILVKKNKREIWETSGEAINFLLKRIKLKKIANKIRDNILSTKKNRKNLINRYKLINNFIETKSKPEWMTIKFLPVLPPELRPLMKLQDNVIVSSDFNILYAKIINSNNRIIQLKNMKINEKFLKKEKQILQESIDSLIDKSQTKSKKKLKSLTKTIKGKHGRIRENLLGKTVDYSARSVITVEPKLKINECGIPIDILLELFQPILIKKIIQLKLANNIKEAKKEINKKNVIQIKLLKKIIFKYPILLNRAPTLHRIGIQSFQPIMTKQKSIKLHPMVCAAFNADFDGDQMGIHLPLSLKGQAESRTLMISSNNCTLPATGESNLNPSQDMILGCYFLTNENINLFYLLEKIRYFKNIKKALISYKKKELEIHSFIWINEKNRYLKKIKISKIKSKIKKSFVSRLNRTTPGRIIFSKVINEFL</sequence>
<protein>
    <recommendedName>
        <fullName evidence="7">DNA-directed RNA polymerase subunit</fullName>
        <ecNumber evidence="7">2.7.7.6</ecNumber>
    </recommendedName>
</protein>
<dbReference type="InterPro" id="IPR044893">
    <property type="entry name" value="RNA_pol_Rpb1_clamp_domain"/>
</dbReference>
<dbReference type="AlphaFoldDB" id="A0A3G3LKQ0"/>
<proteinExistence type="inferred from homology"/>
<dbReference type="InterPro" id="IPR006592">
    <property type="entry name" value="RNA_pol_N"/>
</dbReference>
<evidence type="ECO:0000256" key="5">
    <source>
        <dbReference type="ARBA" id="ARBA00023163"/>
    </source>
</evidence>
<dbReference type="InterPro" id="IPR000722">
    <property type="entry name" value="RNA_pol_asu"/>
</dbReference>
<dbReference type="PANTHER" id="PTHR19376">
    <property type="entry name" value="DNA-DIRECTED RNA POLYMERASE"/>
    <property type="match status" value="1"/>
</dbReference>
<dbReference type="GO" id="GO:0003899">
    <property type="term" value="F:DNA-directed RNA polymerase activity"/>
    <property type="evidence" value="ECO:0007669"/>
    <property type="project" value="UniProtKB-EC"/>
</dbReference>
<dbReference type="GO" id="GO:0003677">
    <property type="term" value="F:DNA binding"/>
    <property type="evidence" value="ECO:0007669"/>
    <property type="project" value="InterPro"/>
</dbReference>
<dbReference type="SMART" id="SM00663">
    <property type="entry name" value="RPOLA_N"/>
    <property type="match status" value="1"/>
</dbReference>
<dbReference type="GO" id="GO:0000428">
    <property type="term" value="C:DNA-directed RNA polymerase complex"/>
    <property type="evidence" value="ECO:0007669"/>
    <property type="project" value="UniProtKB-KW"/>
</dbReference>
<dbReference type="Pfam" id="PF04983">
    <property type="entry name" value="RNA_pol_Rpb1_3"/>
    <property type="match status" value="1"/>
</dbReference>
<evidence type="ECO:0000313" key="10">
    <source>
        <dbReference type="EMBL" id="AYQ93291.1"/>
    </source>
</evidence>
<dbReference type="EC" id="2.7.7.6" evidence="7"/>
<evidence type="ECO:0000256" key="8">
    <source>
        <dbReference type="SAM" id="Coils"/>
    </source>
</evidence>
<dbReference type="InterPro" id="IPR042102">
    <property type="entry name" value="RNA_pol_Rpb1_3_sf"/>
</dbReference>
<dbReference type="Gene3D" id="1.10.274.100">
    <property type="entry name" value="RNA polymerase Rpb1, domain 3"/>
    <property type="match status" value="1"/>
</dbReference>
<keyword evidence="10" id="KW-0934">Plastid</keyword>
<keyword evidence="4 7" id="KW-0548">Nucleotidyltransferase</keyword>
<keyword evidence="2 7" id="KW-0240">DNA-directed RNA polymerase</keyword>
<evidence type="ECO:0000256" key="7">
    <source>
        <dbReference type="RuleBase" id="RU004279"/>
    </source>
</evidence>
<dbReference type="Gene3D" id="2.40.40.20">
    <property type="match status" value="1"/>
</dbReference>
<comment type="similarity">
    <text evidence="7">Belongs to the RNA polymerase beta' chain family.</text>
</comment>
<organism evidence="10">
    <name type="scientific">Phacus inflexus</name>
    <dbReference type="NCBI Taxonomy" id="461210"/>
    <lineage>
        <taxon>Eukaryota</taxon>
        <taxon>Discoba</taxon>
        <taxon>Euglenozoa</taxon>
        <taxon>Euglenida</taxon>
        <taxon>Spirocuta</taxon>
        <taxon>Euglenophyceae</taxon>
        <taxon>Euglenales</taxon>
        <taxon>Phacaceae</taxon>
        <taxon>Phacus</taxon>
    </lineage>
</organism>
<keyword evidence="10" id="KW-0150">Chloroplast</keyword>
<dbReference type="Pfam" id="PF04997">
    <property type="entry name" value="RNA_pol_Rpb1_1"/>
    <property type="match status" value="1"/>
</dbReference>
<dbReference type="EMBL" id="MH898667">
    <property type="protein sequence ID" value="AYQ93291.1"/>
    <property type="molecule type" value="Genomic_DNA"/>
</dbReference>
<dbReference type="RefSeq" id="YP_009540853.1">
    <property type="nucleotide sequence ID" value="NC_039967.1"/>
</dbReference>
<dbReference type="PANTHER" id="PTHR19376:SF54">
    <property type="entry name" value="DNA-DIRECTED RNA POLYMERASE SUBUNIT BETA"/>
    <property type="match status" value="1"/>
</dbReference>
<evidence type="ECO:0000259" key="9">
    <source>
        <dbReference type="SMART" id="SM00663"/>
    </source>
</evidence>
<comment type="catalytic activity">
    <reaction evidence="6 7">
        <text>RNA(n) + a ribonucleoside 5'-triphosphate = RNA(n+1) + diphosphate</text>
        <dbReference type="Rhea" id="RHEA:21248"/>
        <dbReference type="Rhea" id="RHEA-COMP:14527"/>
        <dbReference type="Rhea" id="RHEA-COMP:17342"/>
        <dbReference type="ChEBI" id="CHEBI:33019"/>
        <dbReference type="ChEBI" id="CHEBI:61557"/>
        <dbReference type="ChEBI" id="CHEBI:140395"/>
        <dbReference type="EC" id="2.7.7.6"/>
    </reaction>
</comment>
<keyword evidence="8" id="KW-0175">Coiled coil</keyword>
<comment type="function">
    <text evidence="1 7">DNA-dependent RNA polymerase catalyzes the transcription of DNA into RNA using the four ribonucleoside triphosphates as substrates.</text>
</comment>
<dbReference type="InterPro" id="IPR007080">
    <property type="entry name" value="RNA_pol_Rpb1_1"/>
</dbReference>
<evidence type="ECO:0000256" key="6">
    <source>
        <dbReference type="ARBA" id="ARBA00048552"/>
    </source>
</evidence>
<geneLocation type="chloroplast" evidence="10"/>